<keyword evidence="1" id="KW-0472">Membrane</keyword>
<dbReference type="AlphaFoldDB" id="A0A426ZHX3"/>
<sequence>MFFLISVLPLTIIIVATNIFAAAANKKKEGNRRKREKKSIVATLLFPSPFLAAVVARPLSLPSSFQSAFFTVVLLSSSIVVASHSPPPSATSAAAPPSRCAPVPQRSLLPATPSAPVHSNVTSGSYCCSTLVPLPIVAAAPICCLQPHLAGHPCHLPLQPLQPTVATSFPQPPPLPPAAHDHCSNCTQPPIPCSNNRSHNKVLANRSHYPSSTLAATSRCHLLPSSSIAVVAASSSSLPLPSARPQQHTASIDVVASPIAFPAFCPLFHVVVSLGRIIILPKGGLPLATSVPPLLICRRPAFDGALPLLPLPPTNRRDPSPACCRSAPVPLSQLPLPSLFLPFLPYRCLLAATTATSLRPLLSVVPSFPCISTTAAANCQIQRCPTSSPVAIAVSPHRCHLSPVAAASSFAAVALAATTISNRALATASPCCHRYNSVLPATKTDSRHRLASSEEGSGVDV</sequence>
<keyword evidence="1" id="KW-1133">Transmembrane helix</keyword>
<evidence type="ECO:0000313" key="2">
    <source>
        <dbReference type="EMBL" id="RRT63596.1"/>
    </source>
</evidence>
<gene>
    <name evidence="2" type="ORF">B296_00020330</name>
</gene>
<keyword evidence="1" id="KW-0812">Transmembrane</keyword>
<dbReference type="Proteomes" id="UP000287651">
    <property type="component" value="Unassembled WGS sequence"/>
</dbReference>
<comment type="caution">
    <text evidence="2">The sequence shown here is derived from an EMBL/GenBank/DDBJ whole genome shotgun (WGS) entry which is preliminary data.</text>
</comment>
<feature type="transmembrane region" description="Helical" evidence="1">
    <location>
        <begin position="6"/>
        <end position="24"/>
    </location>
</feature>
<protein>
    <submittedName>
        <fullName evidence="2">Uncharacterized protein</fullName>
    </submittedName>
</protein>
<evidence type="ECO:0000256" key="1">
    <source>
        <dbReference type="SAM" id="Phobius"/>
    </source>
</evidence>
<dbReference type="EMBL" id="AMZH03006537">
    <property type="protein sequence ID" value="RRT63596.1"/>
    <property type="molecule type" value="Genomic_DNA"/>
</dbReference>
<feature type="non-terminal residue" evidence="2">
    <location>
        <position position="461"/>
    </location>
</feature>
<proteinExistence type="predicted"/>
<organism evidence="2 3">
    <name type="scientific">Ensete ventricosum</name>
    <name type="common">Abyssinian banana</name>
    <name type="synonym">Musa ensete</name>
    <dbReference type="NCBI Taxonomy" id="4639"/>
    <lineage>
        <taxon>Eukaryota</taxon>
        <taxon>Viridiplantae</taxon>
        <taxon>Streptophyta</taxon>
        <taxon>Embryophyta</taxon>
        <taxon>Tracheophyta</taxon>
        <taxon>Spermatophyta</taxon>
        <taxon>Magnoliopsida</taxon>
        <taxon>Liliopsida</taxon>
        <taxon>Zingiberales</taxon>
        <taxon>Musaceae</taxon>
        <taxon>Ensete</taxon>
    </lineage>
</organism>
<name>A0A426ZHX3_ENSVE</name>
<accession>A0A426ZHX3</accession>
<feature type="transmembrane region" description="Helical" evidence="1">
    <location>
        <begin position="40"/>
        <end position="59"/>
    </location>
</feature>
<reference evidence="2 3" key="1">
    <citation type="journal article" date="2014" name="Agronomy (Basel)">
        <title>A Draft Genome Sequence for Ensete ventricosum, the Drought-Tolerant Tree Against Hunger.</title>
        <authorList>
            <person name="Harrison J."/>
            <person name="Moore K.A."/>
            <person name="Paszkiewicz K."/>
            <person name="Jones T."/>
            <person name="Grant M."/>
            <person name="Ambacheew D."/>
            <person name="Muzemil S."/>
            <person name="Studholme D.J."/>
        </authorList>
    </citation>
    <scope>NUCLEOTIDE SEQUENCE [LARGE SCALE GENOMIC DNA]</scope>
</reference>
<evidence type="ECO:0000313" key="3">
    <source>
        <dbReference type="Proteomes" id="UP000287651"/>
    </source>
</evidence>